<dbReference type="RefSeq" id="WP_183338322.1">
    <property type="nucleotide sequence ID" value="NZ_JACHZG010000001.1"/>
</dbReference>
<comment type="caution">
    <text evidence="1">The sequence shown here is derived from an EMBL/GenBank/DDBJ whole genome shotgun (WGS) entry which is preliminary data.</text>
</comment>
<dbReference type="AlphaFoldDB" id="A0A7W5P754"/>
<reference evidence="1 2" key="1">
    <citation type="submission" date="2020-08" db="EMBL/GenBank/DDBJ databases">
        <title>Sequencing the genomes of 1000 actinobacteria strains.</title>
        <authorList>
            <person name="Klenk H.-P."/>
        </authorList>
    </citation>
    <scope>NUCLEOTIDE SEQUENCE [LARGE SCALE GENOMIC DNA]</scope>
    <source>
        <strain evidence="1 2">DSM 11053</strain>
    </source>
</reference>
<dbReference type="Gene3D" id="3.40.50.620">
    <property type="entry name" value="HUPs"/>
    <property type="match status" value="1"/>
</dbReference>
<proteinExistence type="predicted"/>
<gene>
    <name evidence="1" type="ORF">FHX39_002173</name>
</gene>
<accession>A0A7W5P754</accession>
<organism evidence="1 2">
    <name type="scientific">Microlunatus antarcticus</name>
    <dbReference type="NCBI Taxonomy" id="53388"/>
    <lineage>
        <taxon>Bacteria</taxon>
        <taxon>Bacillati</taxon>
        <taxon>Actinomycetota</taxon>
        <taxon>Actinomycetes</taxon>
        <taxon>Propionibacteriales</taxon>
        <taxon>Propionibacteriaceae</taxon>
        <taxon>Microlunatus</taxon>
    </lineage>
</organism>
<evidence type="ECO:0000313" key="1">
    <source>
        <dbReference type="EMBL" id="MBB3327229.1"/>
    </source>
</evidence>
<keyword evidence="2" id="KW-1185">Reference proteome</keyword>
<name>A0A7W5P754_9ACTN</name>
<evidence type="ECO:0000313" key="2">
    <source>
        <dbReference type="Proteomes" id="UP000565572"/>
    </source>
</evidence>
<sequence length="244" mass="25347">MLPDRRPRARTAEVVVGIAGHGLDGCRSAVRLGAEEARLRRLGLRLVHGSRPAGQEDHLAPSGMEWRQQRGRRLVGGAARDLAVTALGRDLAIWTESSPRTAVDLLTTHARTAVLLVLQRPDGPDDPVGLTIDAVSASAWCPTLVVRSRDRAGAGVGVLVVLDPGHDAGPALVLGATEARLRGTAVTVLDGRECSVADLEAASDGAALMVVVRPGRGAHGPVVDAIDVARCPVLTVAPDDDPGT</sequence>
<dbReference type="EMBL" id="JACHZG010000001">
    <property type="protein sequence ID" value="MBB3327229.1"/>
    <property type="molecule type" value="Genomic_DNA"/>
</dbReference>
<dbReference type="Proteomes" id="UP000565572">
    <property type="component" value="Unassembled WGS sequence"/>
</dbReference>
<evidence type="ECO:0008006" key="3">
    <source>
        <dbReference type="Google" id="ProtNLM"/>
    </source>
</evidence>
<protein>
    <recommendedName>
        <fullName evidence="3">Universal stress protein family protein</fullName>
    </recommendedName>
</protein>
<dbReference type="InterPro" id="IPR014729">
    <property type="entry name" value="Rossmann-like_a/b/a_fold"/>
</dbReference>